<keyword evidence="2" id="KW-1185">Reference proteome</keyword>
<evidence type="ECO:0000313" key="1">
    <source>
        <dbReference type="EMBL" id="MDQ0201371.1"/>
    </source>
</evidence>
<sequence length="83" mass="9891">MVFTDYEKKILEKLYFGESLDDLFEDTEKSRDYRKALIDLKGILVDGFKEVKTSEGFQIYNISELKISLTPYGREMYEEYILK</sequence>
<dbReference type="RefSeq" id="WP_307412596.1">
    <property type="nucleotide sequence ID" value="NZ_JAUSTW010000009.1"/>
</dbReference>
<comment type="caution">
    <text evidence="1">The sequence shown here is derived from an EMBL/GenBank/DDBJ whole genome shotgun (WGS) entry which is preliminary data.</text>
</comment>
<name>A0ABT9Y0U6_9BACI</name>
<protein>
    <submittedName>
        <fullName evidence="1">Uncharacterized protein</fullName>
    </submittedName>
</protein>
<proteinExistence type="predicted"/>
<evidence type="ECO:0000313" key="2">
    <source>
        <dbReference type="Proteomes" id="UP001224122"/>
    </source>
</evidence>
<organism evidence="1 2">
    <name type="scientific">Neobacillus ginsengisoli</name>
    <dbReference type="NCBI Taxonomy" id="904295"/>
    <lineage>
        <taxon>Bacteria</taxon>
        <taxon>Bacillati</taxon>
        <taxon>Bacillota</taxon>
        <taxon>Bacilli</taxon>
        <taxon>Bacillales</taxon>
        <taxon>Bacillaceae</taxon>
        <taxon>Neobacillus</taxon>
    </lineage>
</organism>
<gene>
    <name evidence="1" type="ORF">J2S10_004577</name>
</gene>
<dbReference type="Proteomes" id="UP001224122">
    <property type="component" value="Unassembled WGS sequence"/>
</dbReference>
<accession>A0ABT9Y0U6</accession>
<reference evidence="1 2" key="1">
    <citation type="submission" date="2023-07" db="EMBL/GenBank/DDBJ databases">
        <title>Genomic Encyclopedia of Type Strains, Phase IV (KMG-IV): sequencing the most valuable type-strain genomes for metagenomic binning, comparative biology and taxonomic classification.</title>
        <authorList>
            <person name="Goeker M."/>
        </authorList>
    </citation>
    <scope>NUCLEOTIDE SEQUENCE [LARGE SCALE GENOMIC DNA]</scope>
    <source>
        <strain evidence="1 2">DSM 27594</strain>
    </source>
</reference>
<dbReference type="EMBL" id="JAUSTW010000009">
    <property type="protein sequence ID" value="MDQ0201371.1"/>
    <property type="molecule type" value="Genomic_DNA"/>
</dbReference>